<dbReference type="AlphaFoldDB" id="A0A2R6RLU8"/>
<keyword evidence="2" id="KW-1185">Reference proteome</keyword>
<dbReference type="Proteomes" id="UP000186601">
    <property type="component" value="Unassembled WGS sequence"/>
</dbReference>
<reference evidence="1 2" key="1">
    <citation type="submission" date="2018-02" db="EMBL/GenBank/DDBJ databases">
        <title>Genome sequence of the basidiomycete white-rot fungus Phlebia centrifuga.</title>
        <authorList>
            <person name="Granchi Z."/>
            <person name="Peng M."/>
            <person name="de Vries R.P."/>
            <person name="Hilden K."/>
            <person name="Makela M.R."/>
            <person name="Grigoriev I."/>
            <person name="Riley R."/>
        </authorList>
    </citation>
    <scope>NUCLEOTIDE SEQUENCE [LARGE SCALE GENOMIC DNA]</scope>
    <source>
        <strain evidence="1 2">FBCC195</strain>
    </source>
</reference>
<sequence>MGRFLTQFSGIWDDHGAYIESRESLSPADIGLGKVLWHMVRWVEPEEEEEVSDTDSR</sequence>
<evidence type="ECO:0000313" key="1">
    <source>
        <dbReference type="EMBL" id="PSS30998.1"/>
    </source>
</evidence>
<organism evidence="1 2">
    <name type="scientific">Hermanssonia centrifuga</name>
    <dbReference type="NCBI Taxonomy" id="98765"/>
    <lineage>
        <taxon>Eukaryota</taxon>
        <taxon>Fungi</taxon>
        <taxon>Dikarya</taxon>
        <taxon>Basidiomycota</taxon>
        <taxon>Agaricomycotina</taxon>
        <taxon>Agaricomycetes</taxon>
        <taxon>Polyporales</taxon>
        <taxon>Meruliaceae</taxon>
        <taxon>Hermanssonia</taxon>
    </lineage>
</organism>
<accession>A0A2R6RLU8</accession>
<gene>
    <name evidence="1" type="ORF">PHLCEN_2v2467</name>
</gene>
<comment type="caution">
    <text evidence="1">The sequence shown here is derived from an EMBL/GenBank/DDBJ whole genome shotgun (WGS) entry which is preliminary data.</text>
</comment>
<protein>
    <submittedName>
        <fullName evidence="1">Uncharacterized protein</fullName>
    </submittedName>
</protein>
<evidence type="ECO:0000313" key="2">
    <source>
        <dbReference type="Proteomes" id="UP000186601"/>
    </source>
</evidence>
<dbReference type="EMBL" id="MLYV02000227">
    <property type="protein sequence ID" value="PSS30998.1"/>
    <property type="molecule type" value="Genomic_DNA"/>
</dbReference>
<name>A0A2R6RLU8_9APHY</name>
<proteinExistence type="predicted"/>